<feature type="coiled-coil region" evidence="1">
    <location>
        <begin position="231"/>
        <end position="313"/>
    </location>
</feature>
<keyword evidence="1" id="KW-0175">Coiled coil</keyword>
<evidence type="ECO:0000313" key="2">
    <source>
        <dbReference type="EMBL" id="KAK8892734.1"/>
    </source>
</evidence>
<dbReference type="InterPro" id="IPR053139">
    <property type="entry name" value="Surface_bspA-like"/>
</dbReference>
<keyword evidence="3" id="KW-1185">Reference proteome</keyword>
<organism evidence="2 3">
    <name type="scientific">Tritrichomonas musculus</name>
    <dbReference type="NCBI Taxonomy" id="1915356"/>
    <lineage>
        <taxon>Eukaryota</taxon>
        <taxon>Metamonada</taxon>
        <taxon>Parabasalia</taxon>
        <taxon>Tritrichomonadida</taxon>
        <taxon>Tritrichomonadidae</taxon>
        <taxon>Tritrichomonas</taxon>
    </lineage>
</organism>
<comment type="caution">
    <text evidence="2">The sequence shown here is derived from an EMBL/GenBank/DDBJ whole genome shotgun (WGS) entry which is preliminary data.</text>
</comment>
<sequence>MDKNENKLTLLLLDTKFTIPFNFNAFPKVSDEIKKSFFFKGGEYYVQSQIRGEVLQEFLDSWVFERELQIRIDNIWEFHLLSQEFQLFSDIISNPVHKNVLCLSCLEYLAREKNNNDLNIDKLASERHIAQNLDHYIENHSKNIYKIPLTFLYNIFFHKERILYDHEKAYFFIVNFPNDESCFDHFVLLQSLDCNKLKRETVIDSFSKVDEHFGFLPCNSNLFMKKFGYIYTEQTNLISMQSRQIDQLKNENRNIKMINEQLRSQDEAKEEKAQYLGRVRMLEEQLSESERIISELKEQLSKEKEKVRQYEMNDEEELYKLDELERFTDSNNICYLLSNKAKVAKISKSPKAKGEVTVKTFVRYNNEKYKVIGICEEAFLDSPIKKLTFLEDSGVKSIGSSAFKKSALEELNIPASCILLNDNWCKGAENLKLVQVDINNQNICNENGFIMLKKRIRNKYKIENTNDILFVPCETGCEISIQSSIERIGNYSFANCEMIETIEANNSSLRMIDSYSFYNCINLKKIHVSGASRLTLGSHIFAGTSLSTLMIECKELIICKHCFSNCLSLQDINFKQIIKIVMASKAFKKCKNLEKIAIKKASEIQIGNECFYNLDKLKSLKLSSDSITFGDNFIKGCSSLTSLKIKSINNIIVQSNMFDDCKMLKDIKFDTLSRLKLCDGCLKQLKNIENIEIISNHFDTYGSFCFQNCSTLKKLILNLKKDICLPKEFLDGCKSLSTLQVTTLESIDIPKGSMNGLEKLQNVKLSGKKVIIDDDCFNNCDSLNKIEIIESEYIKICNNGFKNCNKFEIIELICKNNSENTPKIQLEEHCFKNAKSLKDITFTGGETSIRNNCLKDCISLDKISFVKAGKIAFSKEQFMNCPLSNIIIESNSSVNLDTNCFQGSKNLEIITISGKNVTLNDGCFQNCPSLKTIVFHPVSNVTLGSSVFLKCPQLTYINIETGSNLTIGESCFKGLNIAKVSLQSGGNIRIAKNSFQNCSFISSLEIPKAKEIVLESEAFSGCKNLEDIEIKSSKLTVGAWCFYCNASLKTIKIETEELNLFENCFSKLEKLATVELKCKDIITQQNCFCRCISLKNISLPDSEKVTFGHNSFDGCCSIDNITINAKLSFKACNYCFSGASKLGSITINSDNVTFENFCFYRCTLLQQVSCLSAKSFTYCNTSFYGASKSLKYNINNDANKKQIVTKSVINYPKIDI</sequence>
<dbReference type="SUPFAM" id="SSF52058">
    <property type="entry name" value="L domain-like"/>
    <property type="match status" value="4"/>
</dbReference>
<dbReference type="EMBL" id="JAPFFF010000004">
    <property type="protein sequence ID" value="KAK8892734.1"/>
    <property type="molecule type" value="Genomic_DNA"/>
</dbReference>
<gene>
    <name evidence="2" type="ORF">M9Y10_029975</name>
</gene>
<proteinExistence type="predicted"/>
<dbReference type="Gene3D" id="3.80.10.10">
    <property type="entry name" value="Ribonuclease Inhibitor"/>
    <property type="match status" value="6"/>
</dbReference>
<evidence type="ECO:0000256" key="1">
    <source>
        <dbReference type="SAM" id="Coils"/>
    </source>
</evidence>
<evidence type="ECO:0000313" key="3">
    <source>
        <dbReference type="Proteomes" id="UP001470230"/>
    </source>
</evidence>
<dbReference type="PANTHER" id="PTHR45661:SF3">
    <property type="entry name" value="IG-LIKE DOMAIN-CONTAINING PROTEIN"/>
    <property type="match status" value="1"/>
</dbReference>
<dbReference type="Pfam" id="PF13306">
    <property type="entry name" value="LRR_5"/>
    <property type="match status" value="5"/>
</dbReference>
<accession>A0ABR2KNJ7</accession>
<protein>
    <submittedName>
        <fullName evidence="2">Uncharacterized protein</fullName>
    </submittedName>
</protein>
<dbReference type="Proteomes" id="UP001470230">
    <property type="component" value="Unassembled WGS sequence"/>
</dbReference>
<dbReference type="InterPro" id="IPR026906">
    <property type="entry name" value="LRR_5"/>
</dbReference>
<reference evidence="2 3" key="1">
    <citation type="submission" date="2024-04" db="EMBL/GenBank/DDBJ databases">
        <title>Tritrichomonas musculus Genome.</title>
        <authorList>
            <person name="Alves-Ferreira E."/>
            <person name="Grigg M."/>
            <person name="Lorenzi H."/>
            <person name="Galac M."/>
        </authorList>
    </citation>
    <scope>NUCLEOTIDE SEQUENCE [LARGE SCALE GENOMIC DNA]</scope>
    <source>
        <strain evidence="2 3">EAF2021</strain>
    </source>
</reference>
<name>A0ABR2KNJ7_9EUKA</name>
<dbReference type="PANTHER" id="PTHR45661">
    <property type="entry name" value="SURFACE ANTIGEN"/>
    <property type="match status" value="1"/>
</dbReference>
<dbReference type="InterPro" id="IPR032675">
    <property type="entry name" value="LRR_dom_sf"/>
</dbReference>